<name>A0A9J6Q1U7_9ENTR</name>
<evidence type="ECO:0000259" key="4">
    <source>
        <dbReference type="Pfam" id="PF07338"/>
    </source>
</evidence>
<evidence type="ECO:0000256" key="1">
    <source>
        <dbReference type="ARBA" id="ARBA00022729"/>
    </source>
</evidence>
<keyword evidence="6" id="KW-1185">Reference proteome</keyword>
<dbReference type="Gene3D" id="3.30.1660.10">
    <property type="entry name" value="Flavin-binding protein dodecin"/>
    <property type="match status" value="1"/>
</dbReference>
<dbReference type="Proteomes" id="UP001063816">
    <property type="component" value="Unassembled WGS sequence"/>
</dbReference>
<feature type="domain" description="YdgH/BhsA/McbA-like" evidence="4">
    <location>
        <begin position="36"/>
        <end position="89"/>
    </location>
</feature>
<feature type="signal peptide" evidence="3">
    <location>
        <begin position="1"/>
        <end position="22"/>
    </location>
</feature>
<dbReference type="InterPro" id="IPR051096">
    <property type="entry name" value="BhsA/McbA_stress_biofilm_assoc"/>
</dbReference>
<evidence type="ECO:0000256" key="3">
    <source>
        <dbReference type="SAM" id="SignalP"/>
    </source>
</evidence>
<organism evidence="5 6">
    <name type="scientific">Silvania hatchlandensis</name>
    <dbReference type="NCBI Taxonomy" id="2926469"/>
    <lineage>
        <taxon>Bacteria</taxon>
        <taxon>Pseudomonadati</taxon>
        <taxon>Pseudomonadota</taxon>
        <taxon>Gammaproteobacteria</taxon>
        <taxon>Enterobacterales</taxon>
        <taxon>Enterobacteriaceae</taxon>
        <taxon>Silvania</taxon>
    </lineage>
</organism>
<evidence type="ECO:0000313" key="6">
    <source>
        <dbReference type="Proteomes" id="UP001063816"/>
    </source>
</evidence>
<dbReference type="PANTHER" id="PTHR34156">
    <property type="entry name" value="OUTER MEMBRANE PROTEIN-RELATED-RELATED"/>
    <property type="match status" value="1"/>
</dbReference>
<dbReference type="EMBL" id="JAMGZK010000048">
    <property type="protein sequence ID" value="MCU6664977.1"/>
    <property type="molecule type" value="Genomic_DNA"/>
</dbReference>
<protein>
    <submittedName>
        <fullName evidence="5">DUF1471 domain-containing protein</fullName>
    </submittedName>
</protein>
<evidence type="ECO:0000313" key="5">
    <source>
        <dbReference type="EMBL" id="MCU6664977.1"/>
    </source>
</evidence>
<dbReference type="RefSeq" id="WP_271282687.1">
    <property type="nucleotide sequence ID" value="NZ_JAMGZK010000048.1"/>
</dbReference>
<dbReference type="InterPro" id="IPR025543">
    <property type="entry name" value="Dodecin-like"/>
</dbReference>
<reference evidence="5" key="1">
    <citation type="submission" date="2022-05" db="EMBL/GenBank/DDBJ databases">
        <title>Description of a novel species of Leclercia; Leclercia tamurae and the Proposal for a Novel Genus Silvania gen. nov. Containing Two Novel Species Silvania hatchlandensis sp. nov. and Silvania confinis sp. nov. Isolated from the Rhizosphere of Oak.</title>
        <authorList>
            <person name="Maddock D.W."/>
            <person name="Brady C.L."/>
            <person name="Denman S."/>
            <person name="Arnold D."/>
        </authorList>
    </citation>
    <scope>NUCLEOTIDE SEQUENCE</scope>
    <source>
        <strain evidence="5">H19S6</strain>
    </source>
</reference>
<dbReference type="Pfam" id="PF07338">
    <property type="entry name" value="YdgH_BhsA-like"/>
    <property type="match status" value="1"/>
</dbReference>
<accession>A0A9J6Q1U7</accession>
<dbReference type="InterPro" id="IPR010854">
    <property type="entry name" value="YdgH/BhsA/McbA-like_dom"/>
</dbReference>
<comment type="caution">
    <text evidence="5">The sequence shown here is derived from an EMBL/GenBank/DDBJ whole genome shotgun (WGS) entry which is preliminary data.</text>
</comment>
<sequence length="89" mass="9562">MKLVTGIVASLVIGSLSFGAFAAKELQRDEAKKMNLTKVGDVSTSDKTAPMDAKKELSQKADEMGGTYYVITSGTQNEKDIRATAEVFK</sequence>
<dbReference type="AlphaFoldDB" id="A0A9J6Q1U7"/>
<feature type="region of interest" description="Disordered" evidence="2">
    <location>
        <begin position="39"/>
        <end position="59"/>
    </location>
</feature>
<dbReference type="SUPFAM" id="SSF159871">
    <property type="entry name" value="YdgH-like"/>
    <property type="match status" value="1"/>
</dbReference>
<evidence type="ECO:0000256" key="2">
    <source>
        <dbReference type="SAM" id="MobiDB-lite"/>
    </source>
</evidence>
<keyword evidence="1 3" id="KW-0732">Signal</keyword>
<dbReference type="InterPro" id="IPR036275">
    <property type="entry name" value="YdgH-like_sf"/>
</dbReference>
<proteinExistence type="predicted"/>
<feature type="chain" id="PRO_5039924095" evidence="3">
    <location>
        <begin position="23"/>
        <end position="89"/>
    </location>
</feature>
<gene>
    <name evidence="5" type="ORF">M8014_11560</name>
</gene>